<dbReference type="InterPro" id="IPR000160">
    <property type="entry name" value="GGDEF_dom"/>
</dbReference>
<gene>
    <name evidence="4" type="ORF">LDJ79_11045</name>
</gene>
<dbReference type="InterPro" id="IPR029787">
    <property type="entry name" value="Nucleotide_cyclase"/>
</dbReference>
<feature type="domain" description="GGDEF" evidence="3">
    <location>
        <begin position="48"/>
        <end position="167"/>
    </location>
</feature>
<dbReference type="SMART" id="SM00267">
    <property type="entry name" value="GGDEF"/>
    <property type="match status" value="1"/>
</dbReference>
<dbReference type="EC" id="2.7.7.65" evidence="1"/>
<dbReference type="NCBIfam" id="TIGR00254">
    <property type="entry name" value="GGDEF"/>
    <property type="match status" value="1"/>
</dbReference>
<dbReference type="InterPro" id="IPR050469">
    <property type="entry name" value="Diguanylate_Cyclase"/>
</dbReference>
<comment type="catalytic activity">
    <reaction evidence="2">
        <text>2 GTP = 3',3'-c-di-GMP + 2 diphosphate</text>
        <dbReference type="Rhea" id="RHEA:24898"/>
        <dbReference type="ChEBI" id="CHEBI:33019"/>
        <dbReference type="ChEBI" id="CHEBI:37565"/>
        <dbReference type="ChEBI" id="CHEBI:58805"/>
        <dbReference type="EC" id="2.7.7.65"/>
    </reaction>
</comment>
<protein>
    <recommendedName>
        <fullName evidence="1">diguanylate cyclase</fullName>
        <ecNumber evidence="1">2.7.7.65</ecNumber>
    </recommendedName>
</protein>
<name>A0ABS7YMS4_9VIBR</name>
<dbReference type="Gene3D" id="3.30.70.270">
    <property type="match status" value="1"/>
</dbReference>
<evidence type="ECO:0000256" key="2">
    <source>
        <dbReference type="ARBA" id="ARBA00034247"/>
    </source>
</evidence>
<comment type="caution">
    <text evidence="4">The sequence shown here is derived from an EMBL/GenBank/DDBJ whole genome shotgun (WGS) entry which is preliminary data.</text>
</comment>
<evidence type="ECO:0000313" key="4">
    <source>
        <dbReference type="EMBL" id="MCA2016648.1"/>
    </source>
</evidence>
<dbReference type="InterPro" id="IPR043128">
    <property type="entry name" value="Rev_trsase/Diguanyl_cyclase"/>
</dbReference>
<dbReference type="PANTHER" id="PTHR45138">
    <property type="entry name" value="REGULATORY COMPONENTS OF SENSORY TRANSDUCTION SYSTEM"/>
    <property type="match status" value="1"/>
</dbReference>
<accession>A0ABS7YMS4</accession>
<evidence type="ECO:0000313" key="5">
    <source>
        <dbReference type="Proteomes" id="UP001199044"/>
    </source>
</evidence>
<dbReference type="CDD" id="cd01949">
    <property type="entry name" value="GGDEF"/>
    <property type="match status" value="1"/>
</dbReference>
<dbReference type="PROSITE" id="PS50887">
    <property type="entry name" value="GGDEF"/>
    <property type="match status" value="1"/>
</dbReference>
<dbReference type="SUPFAM" id="SSF55073">
    <property type="entry name" value="Nucleotide cyclase"/>
    <property type="match status" value="1"/>
</dbReference>
<evidence type="ECO:0000256" key="1">
    <source>
        <dbReference type="ARBA" id="ARBA00012528"/>
    </source>
</evidence>
<reference evidence="5" key="1">
    <citation type="submission" date="2023-07" db="EMBL/GenBank/DDBJ databases">
        <title>Molecular identification of indigenous halophilic bacteria isolated from red sea cost, biodegradation of synthetic dyes and assessment of degraded metabolite toxicity.</title>
        <authorList>
            <person name="Chaieb K."/>
            <person name="Altayb H.N."/>
        </authorList>
    </citation>
    <scope>NUCLEOTIDE SEQUENCE [LARGE SCALE GENOMIC DNA]</scope>
    <source>
        <strain evidence="5">K20</strain>
    </source>
</reference>
<dbReference type="PANTHER" id="PTHR45138:SF9">
    <property type="entry name" value="DIGUANYLATE CYCLASE DGCM-RELATED"/>
    <property type="match status" value="1"/>
</dbReference>
<dbReference type="Pfam" id="PF00990">
    <property type="entry name" value="GGDEF"/>
    <property type="match status" value="1"/>
</dbReference>
<dbReference type="EMBL" id="JAIWIU010000067">
    <property type="protein sequence ID" value="MCA2016648.1"/>
    <property type="molecule type" value="Genomic_DNA"/>
</dbReference>
<dbReference type="Proteomes" id="UP001199044">
    <property type="component" value="Unassembled WGS sequence"/>
</dbReference>
<proteinExistence type="predicted"/>
<evidence type="ECO:0000259" key="3">
    <source>
        <dbReference type="PROSITE" id="PS50887"/>
    </source>
</evidence>
<organism evidence="4 5">
    <name type="scientific">Vibrio tritonius</name>
    <dbReference type="NCBI Taxonomy" id="1435069"/>
    <lineage>
        <taxon>Bacteria</taxon>
        <taxon>Pseudomonadati</taxon>
        <taxon>Pseudomonadota</taxon>
        <taxon>Gammaproteobacteria</taxon>
        <taxon>Vibrionales</taxon>
        <taxon>Vibrionaceae</taxon>
        <taxon>Vibrio</taxon>
    </lineage>
</organism>
<sequence>MSMNESVLVNSTHSALSDIYDPLTDLYNRHLFVQVSDALLRISIRQKMPVCIAMISLDHCDEMDHAEMEHLVRKSAELLKKVTRDSDVLSHFDKDKFALLLYNCSHQSSKMVADRVHHQIKDHIEFGDQPVSISIGLAEFDVNLAGNGNNLSDQLVEDALHSMMPYR</sequence>
<keyword evidence="5" id="KW-1185">Reference proteome</keyword>